<evidence type="ECO:0000313" key="1">
    <source>
        <dbReference type="EMBL" id="PIN24769.1"/>
    </source>
</evidence>
<dbReference type="GO" id="GO:0016787">
    <property type="term" value="F:hydrolase activity"/>
    <property type="evidence" value="ECO:0007669"/>
    <property type="project" value="UniProtKB-KW"/>
</dbReference>
<accession>A0A2G9I4U2</accession>
<dbReference type="EMBL" id="NKXS01000359">
    <property type="protein sequence ID" value="PIN24769.1"/>
    <property type="molecule type" value="Genomic_DNA"/>
</dbReference>
<proteinExistence type="predicted"/>
<dbReference type="AlphaFoldDB" id="A0A2G9I4U2"/>
<sequence length="70" mass="7584">MKEMDANLQVVSETCAVCNDAGIFSDGCSFRETGLPTEGAVMVLAKKLGILDKEVKRESPLLKAFVCLFD</sequence>
<keyword evidence="1" id="KW-0378">Hydrolase</keyword>
<name>A0A2G9I4U2_9LAMI</name>
<reference evidence="2" key="1">
    <citation type="journal article" date="2018" name="Gigascience">
        <title>Genome assembly of the Pink Ipe (Handroanthus impetiginosus, Bignoniaceae), a highly valued, ecologically keystone Neotropical timber forest tree.</title>
        <authorList>
            <person name="Silva-Junior O.B."/>
            <person name="Grattapaglia D."/>
            <person name="Novaes E."/>
            <person name="Collevatti R.G."/>
        </authorList>
    </citation>
    <scope>NUCLEOTIDE SEQUENCE [LARGE SCALE GENOMIC DNA]</scope>
    <source>
        <strain evidence="2">cv. UFG-1</strain>
    </source>
</reference>
<gene>
    <name evidence="1" type="ORF">CDL12_02493</name>
</gene>
<dbReference type="EC" id="3.6.3.8" evidence="1"/>
<dbReference type="SUPFAM" id="SSF81660">
    <property type="entry name" value="Metal cation-transporting ATPase, ATP-binding domain N"/>
    <property type="match status" value="1"/>
</dbReference>
<protein>
    <submittedName>
        <fullName evidence="1">Calcium-transporting ATPase</fullName>
        <ecNumber evidence="1">3.6.3.8</ecNumber>
    </submittedName>
</protein>
<dbReference type="Gene3D" id="3.40.1110.10">
    <property type="entry name" value="Calcium-transporting ATPase, cytoplasmic domain N"/>
    <property type="match status" value="1"/>
</dbReference>
<dbReference type="STRING" id="429701.A0A2G9I4U2"/>
<dbReference type="GO" id="GO:0000166">
    <property type="term" value="F:nucleotide binding"/>
    <property type="evidence" value="ECO:0007669"/>
    <property type="project" value="InterPro"/>
</dbReference>
<dbReference type="InterPro" id="IPR023299">
    <property type="entry name" value="ATPase_P-typ_cyto_dom_N"/>
</dbReference>
<evidence type="ECO:0000313" key="2">
    <source>
        <dbReference type="Proteomes" id="UP000231279"/>
    </source>
</evidence>
<organism evidence="1 2">
    <name type="scientific">Handroanthus impetiginosus</name>
    <dbReference type="NCBI Taxonomy" id="429701"/>
    <lineage>
        <taxon>Eukaryota</taxon>
        <taxon>Viridiplantae</taxon>
        <taxon>Streptophyta</taxon>
        <taxon>Embryophyta</taxon>
        <taxon>Tracheophyta</taxon>
        <taxon>Spermatophyta</taxon>
        <taxon>Magnoliopsida</taxon>
        <taxon>eudicotyledons</taxon>
        <taxon>Gunneridae</taxon>
        <taxon>Pentapetalae</taxon>
        <taxon>asterids</taxon>
        <taxon>lamiids</taxon>
        <taxon>Lamiales</taxon>
        <taxon>Bignoniaceae</taxon>
        <taxon>Crescentiina</taxon>
        <taxon>Tabebuia alliance</taxon>
        <taxon>Handroanthus</taxon>
    </lineage>
</organism>
<comment type="caution">
    <text evidence="1">The sequence shown here is derived from an EMBL/GenBank/DDBJ whole genome shotgun (WGS) entry which is preliminary data.</text>
</comment>
<keyword evidence="2" id="KW-1185">Reference proteome</keyword>
<dbReference type="Proteomes" id="UP000231279">
    <property type="component" value="Unassembled WGS sequence"/>
</dbReference>